<name>A0A381VKY0_9ZZZZ</name>
<keyword evidence="6" id="KW-0560">Oxidoreductase</keyword>
<evidence type="ECO:0000256" key="10">
    <source>
        <dbReference type="ARBA" id="ARBA00023157"/>
    </source>
</evidence>
<keyword evidence="8" id="KW-0350">Heme biosynthesis</keyword>
<dbReference type="Pfam" id="PF02628">
    <property type="entry name" value="COX15-CtaA"/>
    <property type="match status" value="2"/>
</dbReference>
<keyword evidence="2" id="KW-1003">Cell membrane</keyword>
<dbReference type="PANTHER" id="PTHR35457:SF1">
    <property type="entry name" value="HEME A SYNTHASE"/>
    <property type="match status" value="1"/>
</dbReference>
<evidence type="ECO:0000256" key="2">
    <source>
        <dbReference type="ARBA" id="ARBA00022475"/>
    </source>
</evidence>
<sequence>MKIDLNRKIPGPQLRNLAFVTVISIFFLIVLGGVVRVTESGLGCPDWPLCHGEIIPPYKFETLIEYSHRVVASLVAILVFAMLVLIWVKYRCERLLLCLVLTGSILVIAQAGLGGITVLTELAGNLVTIHLGLAQVLLALFTLVFFVIMYGPNFGPGVFNKHKWLLMGTMAGVFALLLSGSYTTTTGASGACDQWPFCQSGSLLINSKLPVVHMIHRIIAVVAGVLIAASLQLAWKTRKGDSKLYLVGVMLGFALIMQIVVGAATVLLNLPGELKILHLVIATLMWWLTVIMVLLLSFYGQNPRIIGKPDIR</sequence>
<evidence type="ECO:0000256" key="4">
    <source>
        <dbReference type="ARBA" id="ARBA00022723"/>
    </source>
</evidence>
<feature type="transmembrane region" description="Helical" evidence="12">
    <location>
        <begin position="16"/>
        <end position="35"/>
    </location>
</feature>
<dbReference type="GO" id="GO:0016020">
    <property type="term" value="C:membrane"/>
    <property type="evidence" value="ECO:0007669"/>
    <property type="project" value="UniProtKB-SubCell"/>
</dbReference>
<evidence type="ECO:0000256" key="11">
    <source>
        <dbReference type="ARBA" id="ARBA00023444"/>
    </source>
</evidence>
<dbReference type="InterPro" id="IPR050450">
    <property type="entry name" value="COX15/CtaA_HemeA_synthase"/>
</dbReference>
<feature type="transmembrane region" description="Helical" evidence="12">
    <location>
        <begin position="66"/>
        <end position="88"/>
    </location>
</feature>
<dbReference type="InterPro" id="IPR003780">
    <property type="entry name" value="COX15/CtaA_fam"/>
</dbReference>
<keyword evidence="7" id="KW-0408">Iron</keyword>
<feature type="transmembrane region" description="Helical" evidence="12">
    <location>
        <begin position="164"/>
        <end position="182"/>
    </location>
</feature>
<keyword evidence="10" id="KW-1015">Disulfide bond</keyword>
<evidence type="ECO:0000256" key="6">
    <source>
        <dbReference type="ARBA" id="ARBA00023002"/>
    </source>
</evidence>
<evidence type="ECO:0000256" key="3">
    <source>
        <dbReference type="ARBA" id="ARBA00022692"/>
    </source>
</evidence>
<reference evidence="13" key="1">
    <citation type="submission" date="2018-05" db="EMBL/GenBank/DDBJ databases">
        <authorList>
            <person name="Lanie J.A."/>
            <person name="Ng W.-L."/>
            <person name="Kazmierczak K.M."/>
            <person name="Andrzejewski T.M."/>
            <person name="Davidsen T.M."/>
            <person name="Wayne K.J."/>
            <person name="Tettelin H."/>
            <person name="Glass J.I."/>
            <person name="Rusch D."/>
            <person name="Podicherti R."/>
            <person name="Tsui H.-C.T."/>
            <person name="Winkler M.E."/>
        </authorList>
    </citation>
    <scope>NUCLEOTIDE SEQUENCE</scope>
</reference>
<gene>
    <name evidence="13" type="ORF">METZ01_LOCUS93738</name>
</gene>
<keyword evidence="3 12" id="KW-0812">Transmembrane</keyword>
<keyword evidence="4" id="KW-0479">Metal-binding</keyword>
<dbReference type="GO" id="GO:0006784">
    <property type="term" value="P:heme A biosynthetic process"/>
    <property type="evidence" value="ECO:0007669"/>
    <property type="project" value="InterPro"/>
</dbReference>
<evidence type="ECO:0000256" key="8">
    <source>
        <dbReference type="ARBA" id="ARBA00023133"/>
    </source>
</evidence>
<feature type="transmembrane region" description="Helical" evidence="12">
    <location>
        <begin position="95"/>
        <end position="119"/>
    </location>
</feature>
<feature type="transmembrane region" description="Helical" evidence="12">
    <location>
        <begin position="214"/>
        <end position="235"/>
    </location>
</feature>
<dbReference type="EMBL" id="UINC01009101">
    <property type="protein sequence ID" value="SVA40884.1"/>
    <property type="molecule type" value="Genomic_DNA"/>
</dbReference>
<dbReference type="PANTHER" id="PTHR35457">
    <property type="entry name" value="HEME A SYNTHASE"/>
    <property type="match status" value="1"/>
</dbReference>
<dbReference type="GO" id="GO:0046872">
    <property type="term" value="F:metal ion binding"/>
    <property type="evidence" value="ECO:0007669"/>
    <property type="project" value="UniProtKB-KW"/>
</dbReference>
<evidence type="ECO:0000256" key="12">
    <source>
        <dbReference type="SAM" id="Phobius"/>
    </source>
</evidence>
<dbReference type="GO" id="GO:0016491">
    <property type="term" value="F:oxidoreductase activity"/>
    <property type="evidence" value="ECO:0007669"/>
    <property type="project" value="UniProtKB-KW"/>
</dbReference>
<evidence type="ECO:0008006" key="14">
    <source>
        <dbReference type="Google" id="ProtNLM"/>
    </source>
</evidence>
<proteinExistence type="predicted"/>
<accession>A0A381VKY0</accession>
<keyword evidence="5 12" id="KW-1133">Transmembrane helix</keyword>
<evidence type="ECO:0000256" key="9">
    <source>
        <dbReference type="ARBA" id="ARBA00023136"/>
    </source>
</evidence>
<feature type="transmembrane region" description="Helical" evidence="12">
    <location>
        <begin position="131"/>
        <end position="152"/>
    </location>
</feature>
<keyword evidence="9 12" id="KW-0472">Membrane</keyword>
<evidence type="ECO:0000256" key="1">
    <source>
        <dbReference type="ARBA" id="ARBA00004141"/>
    </source>
</evidence>
<comment type="subcellular location">
    <subcellularLocation>
        <location evidence="1">Membrane</location>
        <topology evidence="1">Multi-pass membrane protein</topology>
    </subcellularLocation>
</comment>
<comment type="pathway">
    <text evidence="11">Porphyrin-containing compound metabolism.</text>
</comment>
<evidence type="ECO:0000256" key="7">
    <source>
        <dbReference type="ARBA" id="ARBA00023004"/>
    </source>
</evidence>
<evidence type="ECO:0000313" key="13">
    <source>
        <dbReference type="EMBL" id="SVA40884.1"/>
    </source>
</evidence>
<dbReference type="AlphaFoldDB" id="A0A381VKY0"/>
<evidence type="ECO:0000256" key="5">
    <source>
        <dbReference type="ARBA" id="ARBA00022989"/>
    </source>
</evidence>
<organism evidence="13">
    <name type="scientific">marine metagenome</name>
    <dbReference type="NCBI Taxonomy" id="408172"/>
    <lineage>
        <taxon>unclassified sequences</taxon>
        <taxon>metagenomes</taxon>
        <taxon>ecological metagenomes</taxon>
    </lineage>
</organism>
<feature type="transmembrane region" description="Helical" evidence="12">
    <location>
        <begin position="244"/>
        <end position="270"/>
    </location>
</feature>
<feature type="transmembrane region" description="Helical" evidence="12">
    <location>
        <begin position="276"/>
        <end position="299"/>
    </location>
</feature>
<protein>
    <recommendedName>
        <fullName evidence="14">Cytochrome oxidase assembly protein</fullName>
    </recommendedName>
</protein>